<proteinExistence type="predicted"/>
<dbReference type="EMBL" id="JACHVA010000082">
    <property type="protein sequence ID" value="MBC2602080.1"/>
    <property type="molecule type" value="Genomic_DNA"/>
</dbReference>
<evidence type="ECO:0000313" key="2">
    <source>
        <dbReference type="Proteomes" id="UP000525652"/>
    </source>
</evidence>
<name>A0A7X1AY03_9BACT</name>
<evidence type="ECO:0000313" key="1">
    <source>
        <dbReference type="EMBL" id="MBC2602080.1"/>
    </source>
</evidence>
<gene>
    <name evidence="1" type="ORF">H5P30_09860</name>
</gene>
<protein>
    <submittedName>
        <fullName evidence="1">Uncharacterized protein</fullName>
    </submittedName>
</protein>
<dbReference type="Proteomes" id="UP000525652">
    <property type="component" value="Unassembled WGS sequence"/>
</dbReference>
<accession>A0A7X1AY03</accession>
<comment type="caution">
    <text evidence="1">The sequence shown here is derived from an EMBL/GenBank/DDBJ whole genome shotgun (WGS) entry which is preliminary data.</text>
</comment>
<reference evidence="1 2" key="1">
    <citation type="submission" date="2020-07" db="EMBL/GenBank/DDBJ databases">
        <authorList>
            <person name="Feng X."/>
        </authorList>
    </citation>
    <scope>NUCLEOTIDE SEQUENCE [LARGE SCALE GENOMIC DNA]</scope>
    <source>
        <strain evidence="1 2">JCM14086</strain>
    </source>
</reference>
<dbReference type="AlphaFoldDB" id="A0A7X1AY03"/>
<dbReference type="RefSeq" id="WP_185692780.1">
    <property type="nucleotide sequence ID" value="NZ_JACHVA010000082.1"/>
</dbReference>
<sequence length="129" mass="14448">MKDPASFWGGIFLLGNGVNNYVSFPIYAADIRKEQFVLNLSYKPTDAIFRGEEVSVRIDEPSFSKKLQTYGYEGISEEIECMIFTTGVRPESREDTLTIGGIGYDISEVSDDPGSGCYNLTLRKRRAVK</sequence>
<organism evidence="1 2">
    <name type="scientific">Puniceicoccus vermicola</name>
    <dbReference type="NCBI Taxonomy" id="388746"/>
    <lineage>
        <taxon>Bacteria</taxon>
        <taxon>Pseudomonadati</taxon>
        <taxon>Verrucomicrobiota</taxon>
        <taxon>Opitutia</taxon>
        <taxon>Puniceicoccales</taxon>
        <taxon>Puniceicoccaceae</taxon>
        <taxon>Puniceicoccus</taxon>
    </lineage>
</organism>
<keyword evidence="2" id="KW-1185">Reference proteome</keyword>